<feature type="compositionally biased region" description="Low complexity" evidence="1">
    <location>
        <begin position="83"/>
        <end position="95"/>
    </location>
</feature>
<evidence type="ECO:0000256" key="1">
    <source>
        <dbReference type="SAM" id="MobiDB-lite"/>
    </source>
</evidence>
<gene>
    <name evidence="2" type="primary">45</name>
    <name evidence="2" type="ORF">SEA_ELESAR_45</name>
</gene>
<protein>
    <submittedName>
        <fullName evidence="2">Uncharacterized protein</fullName>
    </submittedName>
</protein>
<feature type="region of interest" description="Disordered" evidence="1">
    <location>
        <begin position="78"/>
        <end position="147"/>
    </location>
</feature>
<evidence type="ECO:0000313" key="2">
    <source>
        <dbReference type="EMBL" id="QAY16096.1"/>
    </source>
</evidence>
<dbReference type="GeneID" id="80034325"/>
<organism evidence="2 3">
    <name type="scientific">Arthrobacter phage Elesar</name>
    <dbReference type="NCBI Taxonomy" id="2510522"/>
    <lineage>
        <taxon>Viruses</taxon>
        <taxon>Duplodnaviria</taxon>
        <taxon>Heunggongvirae</taxon>
        <taxon>Uroviricota</taxon>
        <taxon>Caudoviricetes</taxon>
        <taxon>Daemsvirinae</taxon>
        <taxon>Elesarvirus</taxon>
        <taxon>Elesarvirus elesar</taxon>
    </lineage>
</organism>
<dbReference type="Proteomes" id="UP000290693">
    <property type="component" value="Segment"/>
</dbReference>
<evidence type="ECO:0000313" key="3">
    <source>
        <dbReference type="Proteomes" id="UP000290693"/>
    </source>
</evidence>
<dbReference type="KEGG" id="vg:80034325"/>
<reference evidence="2 3" key="1">
    <citation type="submission" date="2019-01" db="EMBL/GenBank/DDBJ databases">
        <authorList>
            <person name="Adair T.L."/>
            <person name="Lucas L.G."/>
            <person name="Young A.M."/>
            <person name="Antrich S.C."/>
            <person name="Baird A.G."/>
            <person name="Dunn E.L."/>
            <person name="Fernandes B.I."/>
            <person name="Fraley E.G."/>
            <person name="Ghanem A.X."/>
            <person name="Gilbert M.G."/>
            <person name="Morris T.B."/>
            <person name="Nortch B.D."/>
            <person name="Overcash M.E."/>
            <person name="Pavleszek K.E."/>
            <person name="Pellegrini L.I.O."/>
            <person name="Pham L.T."/>
            <person name="Rule L.S."/>
            <person name="Schultz E.M."/>
            <person name="Smith J."/>
            <person name="Thong B.J."/>
            <person name="Turner H.A."/>
            <person name="Walker G."/>
            <person name="Whitaker Z.J."/>
            <person name="Wilsey R.N."/>
            <person name="Yanney R.L."/>
            <person name="Klyczek K."/>
            <person name="Garlena R.A."/>
            <person name="Russell D.A."/>
            <person name="Pope W.H."/>
            <person name="Jacobs-Sera D."/>
            <person name="Hatfull G.F."/>
        </authorList>
    </citation>
    <scope>NUCLEOTIDE SEQUENCE [LARGE SCALE GENOMIC DNA]</scope>
</reference>
<name>A0A411CQL8_9CAUD</name>
<feature type="compositionally biased region" description="Pro residues" evidence="1">
    <location>
        <begin position="110"/>
        <end position="127"/>
    </location>
</feature>
<dbReference type="RefSeq" id="YP_010761209.1">
    <property type="nucleotide sequence ID" value="NC_073593.1"/>
</dbReference>
<sequence length="147" mass="15533">MVEITWQDPPPARGAATGGRYEQIIEALRKHPGRWALITSDWKTSSAPAAFRQNGCQATTRANEGKKTYSVYARFPTPKESQPAAAAPSAASPAPKTKVEKAIATGTALKPPPAAAPPKRPSTPAPPANDFGMAKFRADRAARGART</sequence>
<proteinExistence type="predicted"/>
<accession>A0A411CQL8</accession>
<dbReference type="EMBL" id="MK392368">
    <property type="protein sequence ID" value="QAY16096.1"/>
    <property type="molecule type" value="Genomic_DNA"/>
</dbReference>
<keyword evidence="3" id="KW-1185">Reference proteome</keyword>
<feature type="compositionally biased region" description="Basic and acidic residues" evidence="1">
    <location>
        <begin position="136"/>
        <end position="147"/>
    </location>
</feature>